<dbReference type="NCBIfam" id="NF033855">
    <property type="entry name" value="tRNA_MNMC2"/>
    <property type="match status" value="1"/>
</dbReference>
<evidence type="ECO:0000259" key="1">
    <source>
        <dbReference type="Pfam" id="PF05430"/>
    </source>
</evidence>
<dbReference type="Gene3D" id="3.40.50.150">
    <property type="entry name" value="Vaccinia Virus protein VP39"/>
    <property type="match status" value="1"/>
</dbReference>
<sequence>MWKRCGPACNKKPRGLRLAPERSDIYQRLQTEDGSPTLVHPVFKEAYSSRHGAWMQANELYLKLTQTHRHPSPRVLEVGFGLGVNFRATLENCLRRGVFFEYLSYEGYPVSRMILASVGVPLSPAAEQVWMDLLAIWPAHPRAPLRLEGVWGRLEVRFEDVVAAAMPSDWATALYFDPFSPQVNPEPWQPGVLQKLFGAAGGGARLATYSVAGRFRRNLAAAGFAVSKVPGVGKKAWTLAEHTAE</sequence>
<dbReference type="InterPro" id="IPR047785">
    <property type="entry name" value="tRNA_MNMC2"/>
</dbReference>
<name>A0ABX9MN56_9DEIN</name>
<gene>
    <name evidence="2" type="primary">mnmC_1</name>
    <name evidence="2" type="ORF">Mhypo_01284</name>
</gene>
<dbReference type="InterPro" id="IPR029063">
    <property type="entry name" value="SAM-dependent_MTases_sf"/>
</dbReference>
<accession>A0ABX9MN56</accession>
<dbReference type="Pfam" id="PF05430">
    <property type="entry name" value="Methyltransf_30"/>
    <property type="match status" value="1"/>
</dbReference>
<reference evidence="2 3" key="1">
    <citation type="submission" date="2018-08" db="EMBL/GenBank/DDBJ databases">
        <title>Meiothermus hypogaeus DSM 23238 genome sequencing project.</title>
        <authorList>
            <person name="Da Costa M.S."/>
            <person name="Albuquerque L."/>
            <person name="Raposo P."/>
            <person name="Froufe H.J.C."/>
            <person name="Barroso C.S."/>
            <person name="Egas C."/>
        </authorList>
    </citation>
    <scope>NUCLEOTIDE SEQUENCE [LARGE SCALE GENOMIC DNA]</scope>
    <source>
        <strain evidence="2 3">DSM 23238</strain>
    </source>
</reference>
<protein>
    <submittedName>
        <fullName evidence="2">tRNA 5-methylaminomethyl-2-thiouridine biosynthesis bifunctional protein MnmC</fullName>
    </submittedName>
</protein>
<dbReference type="EMBL" id="QWKY01000017">
    <property type="protein sequence ID" value="RIH79119.1"/>
    <property type="molecule type" value="Genomic_DNA"/>
</dbReference>
<organism evidence="2 3">
    <name type="scientific">Meiothermus hypogaeus</name>
    <dbReference type="NCBI Taxonomy" id="884155"/>
    <lineage>
        <taxon>Bacteria</taxon>
        <taxon>Thermotogati</taxon>
        <taxon>Deinococcota</taxon>
        <taxon>Deinococci</taxon>
        <taxon>Thermales</taxon>
        <taxon>Thermaceae</taxon>
        <taxon>Meiothermus</taxon>
    </lineage>
</organism>
<proteinExistence type="predicted"/>
<dbReference type="PANTHER" id="PTHR39963:SF1">
    <property type="entry name" value="MNMC-LIKE METHYLTRANSFERASE DOMAIN-CONTAINING PROTEIN"/>
    <property type="match status" value="1"/>
</dbReference>
<keyword evidence="3" id="KW-1185">Reference proteome</keyword>
<dbReference type="InterPro" id="IPR008471">
    <property type="entry name" value="MnmC-like_methylTransf"/>
</dbReference>
<feature type="domain" description="MnmC-like methyltransferase" evidence="1">
    <location>
        <begin position="127"/>
        <end position="236"/>
    </location>
</feature>
<evidence type="ECO:0000313" key="3">
    <source>
        <dbReference type="Proteomes" id="UP000265443"/>
    </source>
</evidence>
<dbReference type="Proteomes" id="UP000265443">
    <property type="component" value="Unassembled WGS sequence"/>
</dbReference>
<comment type="caution">
    <text evidence="2">The sequence shown here is derived from an EMBL/GenBank/DDBJ whole genome shotgun (WGS) entry which is preliminary data.</text>
</comment>
<dbReference type="PANTHER" id="PTHR39963">
    <property type="entry name" value="SLL0983 PROTEIN"/>
    <property type="match status" value="1"/>
</dbReference>
<evidence type="ECO:0000313" key="2">
    <source>
        <dbReference type="EMBL" id="RIH79119.1"/>
    </source>
</evidence>